<dbReference type="InterPro" id="IPR036390">
    <property type="entry name" value="WH_DNA-bd_sf"/>
</dbReference>
<dbReference type="Gene3D" id="1.10.10.10">
    <property type="entry name" value="Winged helix-like DNA-binding domain superfamily/Winged helix DNA-binding domain"/>
    <property type="match status" value="1"/>
</dbReference>
<protein>
    <recommendedName>
        <fullName evidence="8">Crp/Fnr family transcriptional regulator</fullName>
    </recommendedName>
</protein>
<keyword evidence="2" id="KW-0238">DNA-binding</keyword>
<organism evidence="6 7">
    <name type="scientific">Dactylosporangium matsuzakiense</name>
    <dbReference type="NCBI Taxonomy" id="53360"/>
    <lineage>
        <taxon>Bacteria</taxon>
        <taxon>Bacillati</taxon>
        <taxon>Actinomycetota</taxon>
        <taxon>Actinomycetes</taxon>
        <taxon>Micromonosporales</taxon>
        <taxon>Micromonosporaceae</taxon>
        <taxon>Dactylosporangium</taxon>
    </lineage>
</organism>
<dbReference type="PANTHER" id="PTHR24567">
    <property type="entry name" value="CRP FAMILY TRANSCRIPTIONAL REGULATORY PROTEIN"/>
    <property type="match status" value="1"/>
</dbReference>
<dbReference type="InterPro" id="IPR050397">
    <property type="entry name" value="Env_Response_Regulators"/>
</dbReference>
<comment type="caution">
    <text evidence="6">The sequence shown here is derived from an EMBL/GenBank/DDBJ whole genome shotgun (WGS) entry which is preliminary data.</text>
</comment>
<dbReference type="Pfam" id="PF00027">
    <property type="entry name" value="cNMP_binding"/>
    <property type="match status" value="1"/>
</dbReference>
<evidence type="ECO:0000313" key="7">
    <source>
        <dbReference type="Proteomes" id="UP001143480"/>
    </source>
</evidence>
<keyword evidence="3" id="KW-0804">Transcription</keyword>
<dbReference type="RefSeq" id="WP_261959841.1">
    <property type="nucleotide sequence ID" value="NZ_BAAAXA010000001.1"/>
</dbReference>
<dbReference type="GO" id="GO:0003677">
    <property type="term" value="F:DNA binding"/>
    <property type="evidence" value="ECO:0007669"/>
    <property type="project" value="UniProtKB-KW"/>
</dbReference>
<sequence length="249" mass="27501">MTVTALTPARLGAHSDLGGTLSRLIRAEALCASTIKVGRREVVYGCLDGDRSLYLVEQGQVKAVTPSREGKECLLGIYAAGDVFGELCLVGSDRMETVIAMTPTVLRRISAAKVLSALADAGLRGEFVRYLAQRLFEQQQLIIGLVTADSEYRLAAILLHLARKHGKREEHLLRIEERITQEELSGMVGTTRSRVGYFLKRFRNAGLVATRDDCFLLVDEPRLDDFMECGYAPAARDTRRPEVSHYTAA</sequence>
<reference evidence="6" key="1">
    <citation type="journal article" date="2014" name="Int. J. Syst. Evol. Microbiol.">
        <title>Complete genome sequence of Corynebacterium casei LMG S-19264T (=DSM 44701T), isolated from a smear-ripened cheese.</title>
        <authorList>
            <consortium name="US DOE Joint Genome Institute (JGI-PGF)"/>
            <person name="Walter F."/>
            <person name="Albersmeier A."/>
            <person name="Kalinowski J."/>
            <person name="Ruckert C."/>
        </authorList>
    </citation>
    <scope>NUCLEOTIDE SEQUENCE</scope>
    <source>
        <strain evidence="6">VKM Ac-1321</strain>
    </source>
</reference>
<feature type="domain" description="Cyclic nucleotide-binding" evidence="4">
    <location>
        <begin position="48"/>
        <end position="110"/>
    </location>
</feature>
<evidence type="ECO:0000259" key="5">
    <source>
        <dbReference type="PROSITE" id="PS51063"/>
    </source>
</evidence>
<dbReference type="CDD" id="cd00038">
    <property type="entry name" value="CAP_ED"/>
    <property type="match status" value="1"/>
</dbReference>
<dbReference type="GO" id="GO:0003700">
    <property type="term" value="F:DNA-binding transcription factor activity"/>
    <property type="evidence" value="ECO:0007669"/>
    <property type="project" value="TreeGrafter"/>
</dbReference>
<dbReference type="SUPFAM" id="SSF51206">
    <property type="entry name" value="cAMP-binding domain-like"/>
    <property type="match status" value="1"/>
</dbReference>
<evidence type="ECO:0008006" key="8">
    <source>
        <dbReference type="Google" id="ProtNLM"/>
    </source>
</evidence>
<dbReference type="InterPro" id="IPR018490">
    <property type="entry name" value="cNMP-bd_dom_sf"/>
</dbReference>
<dbReference type="InterPro" id="IPR000595">
    <property type="entry name" value="cNMP-bd_dom"/>
</dbReference>
<evidence type="ECO:0000259" key="4">
    <source>
        <dbReference type="PROSITE" id="PS50042"/>
    </source>
</evidence>
<proteinExistence type="predicted"/>
<dbReference type="SUPFAM" id="SSF46785">
    <property type="entry name" value="Winged helix' DNA-binding domain"/>
    <property type="match status" value="1"/>
</dbReference>
<evidence type="ECO:0000256" key="3">
    <source>
        <dbReference type="ARBA" id="ARBA00023163"/>
    </source>
</evidence>
<dbReference type="Gene3D" id="2.60.120.10">
    <property type="entry name" value="Jelly Rolls"/>
    <property type="match status" value="1"/>
</dbReference>
<keyword evidence="7" id="KW-1185">Reference proteome</keyword>
<evidence type="ECO:0000256" key="1">
    <source>
        <dbReference type="ARBA" id="ARBA00023015"/>
    </source>
</evidence>
<name>A0A9W6KVQ6_9ACTN</name>
<gene>
    <name evidence="6" type="ORF">GCM10017581_090320</name>
</gene>
<evidence type="ECO:0000256" key="2">
    <source>
        <dbReference type="ARBA" id="ARBA00023125"/>
    </source>
</evidence>
<evidence type="ECO:0000313" key="6">
    <source>
        <dbReference type="EMBL" id="GLL07280.1"/>
    </source>
</evidence>
<accession>A0A9W6KVQ6</accession>
<dbReference type="SMART" id="SM00100">
    <property type="entry name" value="cNMP"/>
    <property type="match status" value="1"/>
</dbReference>
<dbReference type="EMBL" id="BSFP01000091">
    <property type="protein sequence ID" value="GLL07280.1"/>
    <property type="molecule type" value="Genomic_DNA"/>
</dbReference>
<reference evidence="6" key="2">
    <citation type="submission" date="2023-01" db="EMBL/GenBank/DDBJ databases">
        <authorList>
            <person name="Sun Q."/>
            <person name="Evtushenko L."/>
        </authorList>
    </citation>
    <scope>NUCLEOTIDE SEQUENCE</scope>
    <source>
        <strain evidence="6">VKM Ac-1321</strain>
    </source>
</reference>
<dbReference type="InterPro" id="IPR014710">
    <property type="entry name" value="RmlC-like_jellyroll"/>
</dbReference>
<dbReference type="PROSITE" id="PS50042">
    <property type="entry name" value="CNMP_BINDING_3"/>
    <property type="match status" value="1"/>
</dbReference>
<dbReference type="PROSITE" id="PS51063">
    <property type="entry name" value="HTH_CRP_2"/>
    <property type="match status" value="1"/>
</dbReference>
<dbReference type="AlphaFoldDB" id="A0A9W6KVQ6"/>
<dbReference type="InterPro" id="IPR036388">
    <property type="entry name" value="WH-like_DNA-bd_sf"/>
</dbReference>
<dbReference type="InterPro" id="IPR012318">
    <property type="entry name" value="HTH_CRP"/>
</dbReference>
<dbReference type="Proteomes" id="UP001143480">
    <property type="component" value="Unassembled WGS sequence"/>
</dbReference>
<dbReference type="GO" id="GO:0005829">
    <property type="term" value="C:cytosol"/>
    <property type="evidence" value="ECO:0007669"/>
    <property type="project" value="TreeGrafter"/>
</dbReference>
<feature type="domain" description="HTH crp-type" evidence="5">
    <location>
        <begin position="148"/>
        <end position="221"/>
    </location>
</feature>
<dbReference type="PANTHER" id="PTHR24567:SF68">
    <property type="entry name" value="DNA-BINDING TRANSCRIPTIONAL DUAL REGULATOR CRP"/>
    <property type="match status" value="1"/>
</dbReference>
<keyword evidence="1" id="KW-0805">Transcription regulation</keyword>
<dbReference type="Pfam" id="PF13545">
    <property type="entry name" value="HTH_Crp_2"/>
    <property type="match status" value="1"/>
</dbReference>